<sequence length="193" mass="20559">FLGSASPGWTSFQTEGNAGAGAGVHSRPPTEPTSALSPDYSVQRQGKTLLSPLQPDQVNETILADLAIVRATWETEEEIRMVLEQMITVEQTLTADNADFLSGSQLDQPGVPGVYTIWAASTVGDTEISVTLGGRTLVSGATVVLRANSEIRENEDTFFQMLSVTGGRPVINVNVVTAAVVRVRVKFIPAMAQ</sequence>
<name>A0A0F9DVB7_9ZZZZ</name>
<feature type="region of interest" description="Disordered" evidence="1">
    <location>
        <begin position="1"/>
        <end position="41"/>
    </location>
</feature>
<feature type="compositionally biased region" description="Polar residues" evidence="1">
    <location>
        <begin position="32"/>
        <end position="41"/>
    </location>
</feature>
<accession>A0A0F9DVB7</accession>
<dbReference type="AlphaFoldDB" id="A0A0F9DVB7"/>
<feature type="non-terminal residue" evidence="2">
    <location>
        <position position="1"/>
    </location>
</feature>
<protein>
    <submittedName>
        <fullName evidence="2">Uncharacterized protein</fullName>
    </submittedName>
</protein>
<evidence type="ECO:0000313" key="2">
    <source>
        <dbReference type="EMBL" id="KKL57691.1"/>
    </source>
</evidence>
<comment type="caution">
    <text evidence="2">The sequence shown here is derived from an EMBL/GenBank/DDBJ whole genome shotgun (WGS) entry which is preliminary data.</text>
</comment>
<feature type="compositionally biased region" description="Polar residues" evidence="1">
    <location>
        <begin position="7"/>
        <end position="16"/>
    </location>
</feature>
<dbReference type="EMBL" id="LAZR01030077">
    <property type="protein sequence ID" value="KKL57691.1"/>
    <property type="molecule type" value="Genomic_DNA"/>
</dbReference>
<organism evidence="2">
    <name type="scientific">marine sediment metagenome</name>
    <dbReference type="NCBI Taxonomy" id="412755"/>
    <lineage>
        <taxon>unclassified sequences</taxon>
        <taxon>metagenomes</taxon>
        <taxon>ecological metagenomes</taxon>
    </lineage>
</organism>
<reference evidence="2" key="1">
    <citation type="journal article" date="2015" name="Nature">
        <title>Complex archaea that bridge the gap between prokaryotes and eukaryotes.</title>
        <authorList>
            <person name="Spang A."/>
            <person name="Saw J.H."/>
            <person name="Jorgensen S.L."/>
            <person name="Zaremba-Niedzwiedzka K."/>
            <person name="Martijn J."/>
            <person name="Lind A.E."/>
            <person name="van Eijk R."/>
            <person name="Schleper C."/>
            <person name="Guy L."/>
            <person name="Ettema T.J."/>
        </authorList>
    </citation>
    <scope>NUCLEOTIDE SEQUENCE</scope>
</reference>
<proteinExistence type="predicted"/>
<gene>
    <name evidence="2" type="ORF">LCGC14_2232910</name>
</gene>
<evidence type="ECO:0000256" key="1">
    <source>
        <dbReference type="SAM" id="MobiDB-lite"/>
    </source>
</evidence>